<keyword evidence="2" id="KW-0472">Membrane</keyword>
<organism evidence="4 5">
    <name type="scientific">Astyanax mexicanus</name>
    <name type="common">Blind cave fish</name>
    <name type="synonym">Astyanax fasciatus mexicanus</name>
    <dbReference type="NCBI Taxonomy" id="7994"/>
    <lineage>
        <taxon>Eukaryota</taxon>
        <taxon>Metazoa</taxon>
        <taxon>Chordata</taxon>
        <taxon>Craniata</taxon>
        <taxon>Vertebrata</taxon>
        <taxon>Euteleostomi</taxon>
        <taxon>Actinopterygii</taxon>
        <taxon>Neopterygii</taxon>
        <taxon>Teleostei</taxon>
        <taxon>Ostariophysi</taxon>
        <taxon>Characiformes</taxon>
        <taxon>Characoidei</taxon>
        <taxon>Acestrorhamphidae</taxon>
        <taxon>Acestrorhamphinae</taxon>
        <taxon>Astyanax</taxon>
    </lineage>
</organism>
<feature type="transmembrane region" description="Helical" evidence="2">
    <location>
        <begin position="184"/>
        <end position="207"/>
    </location>
</feature>
<dbReference type="OrthoDB" id="10066407at2759"/>
<evidence type="ECO:0000313" key="3">
    <source>
        <dbReference type="EMBL" id="KAG9261086.1"/>
    </source>
</evidence>
<dbReference type="AlphaFoldDB" id="A0A8B9R6U1"/>
<evidence type="ECO:0000256" key="1">
    <source>
        <dbReference type="SAM" id="MobiDB-lite"/>
    </source>
</evidence>
<dbReference type="InterPro" id="IPR029386">
    <property type="entry name" value="TMEM169"/>
</dbReference>
<reference evidence="4" key="2">
    <citation type="submission" date="2025-05" db="UniProtKB">
        <authorList>
            <consortium name="Ensembl"/>
        </authorList>
    </citation>
    <scope>IDENTIFICATION</scope>
</reference>
<evidence type="ECO:0000313" key="5">
    <source>
        <dbReference type="Proteomes" id="UP000694621"/>
    </source>
</evidence>
<dbReference type="PANTHER" id="PTHR31777">
    <property type="entry name" value="TRANSMEMBRANE PROTEIN 169"/>
    <property type="match status" value="1"/>
</dbReference>
<feature type="compositionally biased region" description="Basic and acidic residues" evidence="1">
    <location>
        <begin position="54"/>
        <end position="63"/>
    </location>
</feature>
<feature type="transmembrane region" description="Helical" evidence="2">
    <location>
        <begin position="228"/>
        <end position="253"/>
    </location>
</feature>
<gene>
    <name evidence="3" type="primary">TMEM169</name>
    <name evidence="3" type="ORF">AMEX_G26057</name>
</gene>
<keyword evidence="2 3" id="KW-0812">Transmembrane</keyword>
<accession>A0A8B9R6U1</accession>
<name>A0A8B9R6U1_ASTMX</name>
<feature type="region of interest" description="Disordered" evidence="1">
    <location>
        <begin position="45"/>
        <end position="119"/>
    </location>
</feature>
<dbReference type="PANTHER" id="PTHR31777:SF0">
    <property type="entry name" value="TRANSMEMBRANE PROTEIN 169"/>
    <property type="match status" value="1"/>
</dbReference>
<dbReference type="KEGG" id="amex:103037614"/>
<dbReference type="Ensembl" id="ENSAMXT00005025054.1">
    <property type="protein sequence ID" value="ENSAMXP00005022681.1"/>
    <property type="gene ID" value="ENSAMXG00005011708.1"/>
</dbReference>
<sequence length="317" mass="35355">MNQFTWYKREELIVKIRFVPESDIAAARGRTRFGRVCVMEGESEVVTPVTPALRRPEDNEGTRTRKKKKKKKEIIYRSEAEDQEEGEGSEGAGEGDRSEVVDGGSGTPPEEGELDGATDGRFLTLAGTITRGKRKGEMVEIRLTLTERELRDMARSKERLDAEFDEPGPRNAVCQLEAGRGPHVLLWTLSCSPFVFLVAFVTSFYYGTLTWYNIFLVYNEERSFMHKVLVCPLLVLCYPLLMVLLCVGVAAYAAATQLSWSIAAWWQAVADLEKGVCGWACGKLGLEDCAPYSVVELLDSDTLSGTLQSRREETSSV</sequence>
<dbReference type="Pfam" id="PF15052">
    <property type="entry name" value="TMEM169"/>
    <property type="match status" value="1"/>
</dbReference>
<dbReference type="RefSeq" id="XP_015461379.2">
    <property type="nucleotide sequence ID" value="XM_015605893.3"/>
</dbReference>
<protein>
    <submittedName>
        <fullName evidence="3 4">Transmembrane protein 169</fullName>
    </submittedName>
</protein>
<keyword evidence="2" id="KW-1133">Transmembrane helix</keyword>
<proteinExistence type="predicted"/>
<evidence type="ECO:0000256" key="2">
    <source>
        <dbReference type="SAM" id="Phobius"/>
    </source>
</evidence>
<dbReference type="Proteomes" id="UP000752171">
    <property type="component" value="Unassembled WGS sequence"/>
</dbReference>
<dbReference type="EMBL" id="JAICCE010000023">
    <property type="protein sequence ID" value="KAG9261086.1"/>
    <property type="molecule type" value="Genomic_DNA"/>
</dbReference>
<reference evidence="3 6" key="1">
    <citation type="submission" date="2021-07" db="EMBL/GenBank/DDBJ databases">
        <authorList>
            <person name="Imarazene B."/>
            <person name="Zahm M."/>
            <person name="Klopp C."/>
            <person name="Cabau C."/>
            <person name="Beille S."/>
            <person name="Jouanno E."/>
            <person name="Castinel A."/>
            <person name="Lluch J."/>
            <person name="Gil L."/>
            <person name="Kuchtly C."/>
            <person name="Lopez Roques C."/>
            <person name="Donnadieu C."/>
            <person name="Parrinello H."/>
            <person name="Journot L."/>
            <person name="Du K."/>
            <person name="Schartl M."/>
            <person name="Retaux S."/>
            <person name="Guiguen Y."/>
        </authorList>
    </citation>
    <scope>NUCLEOTIDE SEQUENCE [LARGE SCALE GENOMIC DNA]</scope>
    <source>
        <strain evidence="3">Pach_M1</strain>
        <tissue evidence="3">Testis</tissue>
    </source>
</reference>
<evidence type="ECO:0000313" key="6">
    <source>
        <dbReference type="Proteomes" id="UP000752171"/>
    </source>
</evidence>
<evidence type="ECO:0000313" key="4">
    <source>
        <dbReference type="Ensembl" id="ENSAMXP00005022681.1"/>
    </source>
</evidence>
<dbReference type="Proteomes" id="UP000694621">
    <property type="component" value="Unplaced"/>
</dbReference>